<dbReference type="InterPro" id="IPR000866">
    <property type="entry name" value="AhpC/TSA"/>
</dbReference>
<name>A0A9D1V0Y5_9BACT</name>
<dbReference type="Pfam" id="PF14289">
    <property type="entry name" value="DUF4369"/>
    <property type="match status" value="1"/>
</dbReference>
<dbReference type="InterPro" id="IPR050553">
    <property type="entry name" value="Thioredoxin_ResA/DsbE_sf"/>
</dbReference>
<keyword evidence="2" id="KW-0201">Cytochrome c-type biogenesis</keyword>
<dbReference type="Pfam" id="PF00578">
    <property type="entry name" value="AhpC-TSA"/>
    <property type="match status" value="1"/>
</dbReference>
<organism evidence="7 8">
    <name type="scientific">Candidatus Odoribacter faecigallinarum</name>
    <dbReference type="NCBI Taxonomy" id="2838706"/>
    <lineage>
        <taxon>Bacteria</taxon>
        <taxon>Pseudomonadati</taxon>
        <taxon>Bacteroidota</taxon>
        <taxon>Bacteroidia</taxon>
        <taxon>Bacteroidales</taxon>
        <taxon>Odoribacteraceae</taxon>
        <taxon>Odoribacter</taxon>
    </lineage>
</organism>
<evidence type="ECO:0000313" key="7">
    <source>
        <dbReference type="EMBL" id="HIX04065.1"/>
    </source>
</evidence>
<evidence type="ECO:0000256" key="3">
    <source>
        <dbReference type="ARBA" id="ARBA00023157"/>
    </source>
</evidence>
<dbReference type="InterPro" id="IPR013766">
    <property type="entry name" value="Thioredoxin_domain"/>
</dbReference>
<evidence type="ECO:0000256" key="5">
    <source>
        <dbReference type="SAM" id="SignalP"/>
    </source>
</evidence>
<keyword evidence="3" id="KW-1015">Disulfide bond</keyword>
<dbReference type="GO" id="GO:0016209">
    <property type="term" value="F:antioxidant activity"/>
    <property type="evidence" value="ECO:0007669"/>
    <property type="project" value="InterPro"/>
</dbReference>
<keyword evidence="4" id="KW-0676">Redox-active center</keyword>
<feature type="signal peptide" evidence="5">
    <location>
        <begin position="1"/>
        <end position="20"/>
    </location>
</feature>
<proteinExistence type="predicted"/>
<dbReference type="SUPFAM" id="SSF52833">
    <property type="entry name" value="Thioredoxin-like"/>
    <property type="match status" value="1"/>
</dbReference>
<protein>
    <submittedName>
        <fullName evidence="7">AhpC/TSA family protein</fullName>
    </submittedName>
</protein>
<dbReference type="Proteomes" id="UP000824202">
    <property type="component" value="Unassembled WGS sequence"/>
</dbReference>
<evidence type="ECO:0000256" key="1">
    <source>
        <dbReference type="ARBA" id="ARBA00004196"/>
    </source>
</evidence>
<comment type="subcellular location">
    <subcellularLocation>
        <location evidence="1">Cell envelope</location>
    </subcellularLocation>
</comment>
<dbReference type="GO" id="GO:0017004">
    <property type="term" value="P:cytochrome complex assembly"/>
    <property type="evidence" value="ECO:0007669"/>
    <property type="project" value="UniProtKB-KW"/>
</dbReference>
<feature type="domain" description="Thioredoxin" evidence="6">
    <location>
        <begin position="235"/>
        <end position="373"/>
    </location>
</feature>
<evidence type="ECO:0000256" key="4">
    <source>
        <dbReference type="ARBA" id="ARBA00023284"/>
    </source>
</evidence>
<evidence type="ECO:0000259" key="6">
    <source>
        <dbReference type="PROSITE" id="PS51352"/>
    </source>
</evidence>
<dbReference type="PANTHER" id="PTHR42852:SF6">
    <property type="entry name" value="THIOL:DISULFIDE INTERCHANGE PROTEIN DSBE"/>
    <property type="match status" value="1"/>
</dbReference>
<reference evidence="7" key="1">
    <citation type="journal article" date="2021" name="PeerJ">
        <title>Extensive microbial diversity within the chicken gut microbiome revealed by metagenomics and culture.</title>
        <authorList>
            <person name="Gilroy R."/>
            <person name="Ravi A."/>
            <person name="Getino M."/>
            <person name="Pursley I."/>
            <person name="Horton D.L."/>
            <person name="Alikhan N.F."/>
            <person name="Baker D."/>
            <person name="Gharbi K."/>
            <person name="Hall N."/>
            <person name="Watson M."/>
            <person name="Adriaenssens E.M."/>
            <person name="Foster-Nyarko E."/>
            <person name="Jarju S."/>
            <person name="Secka A."/>
            <person name="Antonio M."/>
            <person name="Oren A."/>
            <person name="Chaudhuri R.R."/>
            <person name="La Ragione R."/>
            <person name="Hildebrand F."/>
            <person name="Pallen M.J."/>
        </authorList>
    </citation>
    <scope>NUCLEOTIDE SEQUENCE</scope>
    <source>
        <strain evidence="7">23274</strain>
    </source>
</reference>
<dbReference type="PROSITE" id="PS51352">
    <property type="entry name" value="THIOREDOXIN_2"/>
    <property type="match status" value="1"/>
</dbReference>
<reference evidence="7" key="2">
    <citation type="submission" date="2021-04" db="EMBL/GenBank/DDBJ databases">
        <authorList>
            <person name="Gilroy R."/>
        </authorList>
    </citation>
    <scope>NUCLEOTIDE SEQUENCE</scope>
    <source>
        <strain evidence="7">23274</strain>
    </source>
</reference>
<dbReference type="AlphaFoldDB" id="A0A9D1V0Y5"/>
<sequence>MKSYLLLLVLVLGLGSLVYAQEAKVTQPSGYVINGTINGDYKGKVYLVREEALHGAQTVIDSTKVVDGKYHFEGDSVEVVMLHFIKSEDGQLTPVFLENGTINIVADANNFLWAKVTGTPNNDLRDLYTMYTNYVKDSTTRTTVVDWKIYGRDEQKEQEEYVRRSRHISDSWLRIQAEMVKKYNDQVFAPFIIMFEMVADTDVERLKALRAEISPVLADHPYTKMLDEYISFQSFGVGSEAYDFTLKSIDGKEITLSDYRGKYVFLDFWASWCGPCRMEMPHMQELYKTYKKDLVIIGISLDKDEAKWKEAVKEFDMKWLQCCDPLEFHGEVAPRYKVAGIPRTVLVDPEGKVVALDLRGAKLVEEVGKFLNK</sequence>
<accession>A0A9D1V0Y5</accession>
<dbReference type="CDD" id="cd02966">
    <property type="entry name" value="TlpA_like_family"/>
    <property type="match status" value="1"/>
</dbReference>
<feature type="chain" id="PRO_5039137478" evidence="5">
    <location>
        <begin position="21"/>
        <end position="373"/>
    </location>
</feature>
<dbReference type="GO" id="GO:0030313">
    <property type="term" value="C:cell envelope"/>
    <property type="evidence" value="ECO:0007669"/>
    <property type="project" value="UniProtKB-SubCell"/>
</dbReference>
<dbReference type="GO" id="GO:0016491">
    <property type="term" value="F:oxidoreductase activity"/>
    <property type="evidence" value="ECO:0007669"/>
    <property type="project" value="InterPro"/>
</dbReference>
<dbReference type="EMBL" id="DXFT01000158">
    <property type="protein sequence ID" value="HIX04065.1"/>
    <property type="molecule type" value="Genomic_DNA"/>
</dbReference>
<dbReference type="InterPro" id="IPR036249">
    <property type="entry name" value="Thioredoxin-like_sf"/>
</dbReference>
<dbReference type="PANTHER" id="PTHR42852">
    <property type="entry name" value="THIOL:DISULFIDE INTERCHANGE PROTEIN DSBE"/>
    <property type="match status" value="1"/>
</dbReference>
<evidence type="ECO:0000256" key="2">
    <source>
        <dbReference type="ARBA" id="ARBA00022748"/>
    </source>
</evidence>
<dbReference type="Gene3D" id="3.40.30.10">
    <property type="entry name" value="Glutaredoxin"/>
    <property type="match status" value="1"/>
</dbReference>
<gene>
    <name evidence="7" type="ORF">H9863_08135</name>
</gene>
<dbReference type="InterPro" id="IPR017937">
    <property type="entry name" value="Thioredoxin_CS"/>
</dbReference>
<evidence type="ECO:0000313" key="8">
    <source>
        <dbReference type="Proteomes" id="UP000824202"/>
    </source>
</evidence>
<dbReference type="PROSITE" id="PS00194">
    <property type="entry name" value="THIOREDOXIN_1"/>
    <property type="match status" value="1"/>
</dbReference>
<comment type="caution">
    <text evidence="7">The sequence shown here is derived from an EMBL/GenBank/DDBJ whole genome shotgun (WGS) entry which is preliminary data.</text>
</comment>
<dbReference type="InterPro" id="IPR025380">
    <property type="entry name" value="DUF4369"/>
</dbReference>
<keyword evidence="5" id="KW-0732">Signal</keyword>